<dbReference type="InterPro" id="IPR036689">
    <property type="entry name" value="ESAT-6-like_sf"/>
</dbReference>
<dbReference type="EMBL" id="LGKP01000035">
    <property type="protein sequence ID" value="KPL81512.1"/>
    <property type="molecule type" value="Genomic_DNA"/>
</dbReference>
<reference evidence="1 2" key="1">
    <citation type="submission" date="2015-07" db="EMBL/GenBank/DDBJ databases">
        <title>Whole genome sequence of Herpetosiphon geysericola DSM 7119.</title>
        <authorList>
            <person name="Hemp J."/>
            <person name="Ward L.M."/>
            <person name="Pace L.A."/>
            <person name="Fischer W.W."/>
        </authorList>
    </citation>
    <scope>NUCLEOTIDE SEQUENCE [LARGE SCALE GENOMIC DNA]</scope>
    <source>
        <strain evidence="1 2">DSM 7119</strain>
    </source>
</reference>
<dbReference type="InterPro" id="IPR010310">
    <property type="entry name" value="T7SS_ESAT-6-like"/>
</dbReference>
<accession>A0A0P6XP77</accession>
<dbReference type="SUPFAM" id="SSF140453">
    <property type="entry name" value="EsxAB dimer-like"/>
    <property type="match status" value="1"/>
</dbReference>
<evidence type="ECO:0008006" key="3">
    <source>
        <dbReference type="Google" id="ProtNLM"/>
    </source>
</evidence>
<sequence length="534" mass="57750">MATPIILVKYNQLLQVAQRFQTKAEMVLTLRQQLQSTVIQLQHGWSGTAATSFFHGYQTEVEPAFERLREALETARDVAIAIHTGMRNAEEAAAALFRANFDGGIDIAAAALGAGFDTLFNLRTTPPAPRLGAAKLPGGPVFDAAGNIIRFDLTLAEFEMLTAPERIQWVEALERKIDSPNSFHNIQDIIAFFDESSALGHMGPGTWASWADAGVLEAIQNGYELHKSKGIIPPGFNDCAGAAFAWKEFFLHQSKGLAEEKLIPYWAMAEQMGVNYGSDAANLRAGVPVPGTAAGDLIPQFVAYGNLYRFIARNEGGGDVFVNRYSSRIGQDIGGTIAQEGTQFTTTISDFIIDSYVGKDLPVKEILNAIWLPNVTPIGKEIGGEAADFVVPDQTGSWFFDPKNVIGIDMYTDSRTPPLSFPKQPPHMPLFPPAGIPTEPWNVVMTHGNTYYMSKAVEYGLIPTLPHIKIDPSGEVQLDNGTIIKVNGDARLVDGTIIRADGTVTTATGRLISAAGTRMNPDGSYTLSDGTSAK</sequence>
<dbReference type="NCBIfam" id="TIGR03930">
    <property type="entry name" value="WXG100_ESAT6"/>
    <property type="match status" value="1"/>
</dbReference>
<evidence type="ECO:0000313" key="1">
    <source>
        <dbReference type="EMBL" id="KPL81512.1"/>
    </source>
</evidence>
<dbReference type="AlphaFoldDB" id="A0A0P6XP77"/>
<dbReference type="OrthoDB" id="3679856at2"/>
<name>A0A0P6XP77_9CHLR</name>
<dbReference type="RefSeq" id="WP_054536821.1">
    <property type="nucleotide sequence ID" value="NZ_LGKP01000035.1"/>
</dbReference>
<organism evidence="1 2">
    <name type="scientific">Herpetosiphon geysericola</name>
    <dbReference type="NCBI Taxonomy" id="70996"/>
    <lineage>
        <taxon>Bacteria</taxon>
        <taxon>Bacillati</taxon>
        <taxon>Chloroflexota</taxon>
        <taxon>Chloroflexia</taxon>
        <taxon>Herpetosiphonales</taxon>
        <taxon>Herpetosiphonaceae</taxon>
        <taxon>Herpetosiphon</taxon>
    </lineage>
</organism>
<dbReference type="Gene3D" id="1.10.287.1060">
    <property type="entry name" value="ESAT-6-like"/>
    <property type="match status" value="1"/>
</dbReference>
<dbReference type="Pfam" id="PF06013">
    <property type="entry name" value="WXG100"/>
    <property type="match status" value="1"/>
</dbReference>
<comment type="caution">
    <text evidence="1">The sequence shown here is derived from an EMBL/GenBank/DDBJ whole genome shotgun (WGS) entry which is preliminary data.</text>
</comment>
<proteinExistence type="predicted"/>
<keyword evidence="2" id="KW-1185">Reference proteome</keyword>
<dbReference type="Proteomes" id="UP000050277">
    <property type="component" value="Unassembled WGS sequence"/>
</dbReference>
<protein>
    <recommendedName>
        <fullName evidence="3">WXG100 family type VII secretion target</fullName>
    </recommendedName>
</protein>
<evidence type="ECO:0000313" key="2">
    <source>
        <dbReference type="Proteomes" id="UP000050277"/>
    </source>
</evidence>
<gene>
    <name evidence="1" type="ORF">SE18_23095</name>
</gene>